<name>A0A2S4WHN6_9BASI</name>
<dbReference type="Proteomes" id="UP000238274">
    <property type="component" value="Unassembled WGS sequence"/>
</dbReference>
<feature type="region of interest" description="Disordered" evidence="1">
    <location>
        <begin position="231"/>
        <end position="274"/>
    </location>
</feature>
<feature type="region of interest" description="Disordered" evidence="1">
    <location>
        <begin position="301"/>
        <end position="417"/>
    </location>
</feature>
<feature type="compositionally biased region" description="Low complexity" evidence="1">
    <location>
        <begin position="164"/>
        <end position="182"/>
    </location>
</feature>
<dbReference type="VEuPathDB" id="FungiDB:PSTT_11923"/>
<dbReference type="AlphaFoldDB" id="A0A2S4WHN6"/>
<organism evidence="2 3">
    <name type="scientific">Puccinia striiformis</name>
    <dbReference type="NCBI Taxonomy" id="27350"/>
    <lineage>
        <taxon>Eukaryota</taxon>
        <taxon>Fungi</taxon>
        <taxon>Dikarya</taxon>
        <taxon>Basidiomycota</taxon>
        <taxon>Pucciniomycotina</taxon>
        <taxon>Pucciniomycetes</taxon>
        <taxon>Pucciniales</taxon>
        <taxon>Pucciniaceae</taxon>
        <taxon>Puccinia</taxon>
    </lineage>
</organism>
<feature type="compositionally biased region" description="Polar residues" evidence="1">
    <location>
        <begin position="393"/>
        <end position="402"/>
    </location>
</feature>
<protein>
    <submittedName>
        <fullName evidence="2">Uncharacterized protein</fullName>
    </submittedName>
</protein>
<sequence length="501" mass="53711">MDSHPHPSLARGNAAGPNLFDHETNTKPVIANTSGSSTSIENATQSPSAAHSHYDHHHHYSHHQFIDSSPVYHHPLRTVTPNSAESTNKNVDPQPQSKSSTPTDPQQTPSRPNQVSTSEWSVTGIDLLSESHPPPVHRPFSANASLEGAAAREHPPTYSGTGTGDPAPTATSTARRSSSNANVYSSPDQTKLMTSALGNPSATSALSYYQHHPGQHTTGLAGVAANDCSGFDVRPIGTQDSRQTPGQNPTQPRHESQTPNHTRVPSSQEMRGSLYTPATGAHYSSIDSGIISNHYSHLATPLTPQSGTRRSASSGAGFSPYPDVSAQVPLGANSYGQHHHAHRPDGPMLSGWPTSVDSVRDLASPYSRPGRTPSGPLTGHHTPASTPFPHSLRNGQLINSTHYPGGTNAARHHQPGTMQYNAQGRPLAYMFVFQKGVSPHDELGSDANYGLRAFDRPSALQIHERSHTSLRSPRGISTKFYTTNVGQYGQTQSRLSIQRTR</sequence>
<dbReference type="VEuPathDB" id="FungiDB:PSHT_02601"/>
<feature type="compositionally biased region" description="Polar residues" evidence="1">
    <location>
        <begin position="238"/>
        <end position="270"/>
    </location>
</feature>
<evidence type="ECO:0000256" key="1">
    <source>
        <dbReference type="SAM" id="MobiDB-lite"/>
    </source>
</evidence>
<reference evidence="3" key="2">
    <citation type="journal article" date="2018" name="BMC Genomics">
        <title>Genomic insights into host adaptation between the wheat stripe rust pathogen (Puccinia striiformis f. sp. tritici) and the barley stripe rust pathogen (Puccinia striiformis f. sp. hordei).</title>
        <authorList>
            <person name="Xia C."/>
            <person name="Wang M."/>
            <person name="Yin C."/>
            <person name="Cornejo O.E."/>
            <person name="Hulbert S.H."/>
            <person name="Chen X."/>
        </authorList>
    </citation>
    <scope>NUCLEOTIDE SEQUENCE [LARGE SCALE GENOMIC DNA]</scope>
    <source>
        <strain evidence="3">93TX-2</strain>
    </source>
</reference>
<dbReference type="EMBL" id="PKSM01000022">
    <property type="protein sequence ID" value="POW21272.1"/>
    <property type="molecule type" value="Genomic_DNA"/>
</dbReference>
<feature type="compositionally biased region" description="Low complexity" evidence="1">
    <location>
        <begin position="306"/>
        <end position="319"/>
    </location>
</feature>
<feature type="compositionally biased region" description="Polar residues" evidence="1">
    <location>
        <begin position="79"/>
        <end position="119"/>
    </location>
</feature>
<reference evidence="2 3" key="1">
    <citation type="submission" date="2017-12" db="EMBL/GenBank/DDBJ databases">
        <title>Gene loss provides genomic basis for host adaptation in cereal stripe rust fungi.</title>
        <authorList>
            <person name="Xia C."/>
        </authorList>
    </citation>
    <scope>NUCLEOTIDE SEQUENCE [LARGE SCALE GENOMIC DNA]</scope>
    <source>
        <strain evidence="2 3">93TX-2</strain>
    </source>
</reference>
<reference evidence="3" key="3">
    <citation type="journal article" date="2018" name="Mol. Plant Microbe Interact.">
        <title>Genome sequence resources for the wheat stripe rust pathogen (Puccinia striiformis f. sp. tritici) and the barley stripe rust pathogen (Puccinia striiformis f. sp. hordei).</title>
        <authorList>
            <person name="Xia C."/>
            <person name="Wang M."/>
            <person name="Yin C."/>
            <person name="Cornejo O.E."/>
            <person name="Hulbert S.H."/>
            <person name="Chen X."/>
        </authorList>
    </citation>
    <scope>NUCLEOTIDE SEQUENCE [LARGE SCALE GENOMIC DNA]</scope>
    <source>
        <strain evidence="3">93TX-2</strain>
    </source>
</reference>
<keyword evidence="3" id="KW-1185">Reference proteome</keyword>
<gene>
    <name evidence="2" type="ORF">PSHT_02601</name>
</gene>
<comment type="caution">
    <text evidence="2">The sequence shown here is derived from an EMBL/GenBank/DDBJ whole genome shotgun (WGS) entry which is preliminary data.</text>
</comment>
<feature type="region of interest" description="Disordered" evidence="1">
    <location>
        <begin position="1"/>
        <end position="119"/>
    </location>
</feature>
<feature type="region of interest" description="Disordered" evidence="1">
    <location>
        <begin position="148"/>
        <end position="198"/>
    </location>
</feature>
<dbReference type="OrthoDB" id="6077919at2759"/>
<evidence type="ECO:0000313" key="3">
    <source>
        <dbReference type="Proteomes" id="UP000238274"/>
    </source>
</evidence>
<feature type="compositionally biased region" description="Polar residues" evidence="1">
    <location>
        <begin position="31"/>
        <end position="49"/>
    </location>
</feature>
<accession>A0A2S4WHN6</accession>
<evidence type="ECO:0000313" key="2">
    <source>
        <dbReference type="EMBL" id="POW21272.1"/>
    </source>
</evidence>
<proteinExistence type="predicted"/>
<feature type="non-terminal residue" evidence="2">
    <location>
        <position position="501"/>
    </location>
</feature>
<feature type="compositionally biased region" description="Polar residues" evidence="1">
    <location>
        <begin position="183"/>
        <end position="198"/>
    </location>
</feature>